<dbReference type="EMBL" id="MLAK01000548">
    <property type="protein sequence ID" value="OHT13101.1"/>
    <property type="molecule type" value="Genomic_DNA"/>
</dbReference>
<keyword evidence="3" id="KW-1185">Reference proteome</keyword>
<reference evidence="2" key="1">
    <citation type="submission" date="2016-10" db="EMBL/GenBank/DDBJ databases">
        <authorList>
            <person name="Benchimol M."/>
            <person name="Almeida L.G."/>
            <person name="Vasconcelos A.T."/>
            <person name="Perreira-Neves A."/>
            <person name="Rosa I.A."/>
            <person name="Tasca T."/>
            <person name="Bogo M.R."/>
            <person name="de Souza W."/>
        </authorList>
    </citation>
    <scope>NUCLEOTIDE SEQUENCE [LARGE SCALE GENOMIC DNA]</scope>
    <source>
        <strain evidence="2">K</strain>
    </source>
</reference>
<dbReference type="AlphaFoldDB" id="A0A1J4KUC7"/>
<dbReference type="Proteomes" id="UP000179807">
    <property type="component" value="Unassembled WGS sequence"/>
</dbReference>
<evidence type="ECO:0000256" key="1">
    <source>
        <dbReference type="SAM" id="MobiDB-lite"/>
    </source>
</evidence>
<proteinExistence type="predicted"/>
<accession>A0A1J4KUC7</accession>
<dbReference type="GeneID" id="94833937"/>
<evidence type="ECO:0000313" key="3">
    <source>
        <dbReference type="Proteomes" id="UP000179807"/>
    </source>
</evidence>
<name>A0A1J4KUC7_9EUKA</name>
<dbReference type="RefSeq" id="XP_068366237.1">
    <property type="nucleotide sequence ID" value="XM_068499233.1"/>
</dbReference>
<evidence type="ECO:0000313" key="2">
    <source>
        <dbReference type="EMBL" id="OHT13101.1"/>
    </source>
</evidence>
<gene>
    <name evidence="2" type="ORF">TRFO_16853</name>
</gene>
<feature type="compositionally biased region" description="Polar residues" evidence="1">
    <location>
        <begin position="1"/>
        <end position="20"/>
    </location>
</feature>
<sequence length="347" mass="40150">MNNKELFSARQPSKTTSVTSPVFRPKSLISAPEVKYIFDYQNYSIKGYGLPGQMPIPRNTNTSYFGQAQVASTAPPRRPIDDSYQVISRFLNQPQISDEIKNRIAMERRKREPTEDSIRNTPAEPESCKISLDQSLFTKYTPINWFNNQNDDTGSKIGDIHNVDHVFSGILNFIYQNSEKKTNLNEFRFLYRSMRPGCFFAFTLDYNSPFYYHTEIPRKTRRSTDKNNTLTNNYINADNEYFGVEFKRIEVHPHAYSLRSGDEKLANFLISFVFQGRTRNDVKWVTLDEQCNTAKIAHGSAFSIFFVDTDQFFTQFRVLQTGKALSGNFSFCLSGFDIHGEIKMQQE</sequence>
<organism evidence="2 3">
    <name type="scientific">Tritrichomonas foetus</name>
    <dbReference type="NCBI Taxonomy" id="1144522"/>
    <lineage>
        <taxon>Eukaryota</taxon>
        <taxon>Metamonada</taxon>
        <taxon>Parabasalia</taxon>
        <taxon>Tritrichomonadida</taxon>
        <taxon>Tritrichomonadidae</taxon>
        <taxon>Tritrichomonas</taxon>
    </lineage>
</organism>
<comment type="caution">
    <text evidence="2">The sequence shown here is derived from an EMBL/GenBank/DDBJ whole genome shotgun (WGS) entry which is preliminary data.</text>
</comment>
<feature type="region of interest" description="Disordered" evidence="1">
    <location>
        <begin position="1"/>
        <end position="21"/>
    </location>
</feature>
<dbReference type="VEuPathDB" id="TrichDB:TRFO_16853"/>
<protein>
    <submittedName>
        <fullName evidence="2">Uncharacterized protein</fullName>
    </submittedName>
</protein>